<sequence length="188" mass="20203">MSSKRTCRICVHVGPDVGRKEEVRHSRVIRARRAEARFPIFHSADRGLPPSGLRGFFVGSWEGGAFWRPKVSAPKQAALDGPRAVAAGLRGPNPRPLFRAPAGSQSRPHSGDGALLFGDPPLIRLFLGPSSVRARKRLELCVLIFKGSLGCSLGNRAIHQAPPWHNMGPRLSEASGACMARFGANADG</sequence>
<organism evidence="1 2">
    <name type="scientific">Rhipicephalus microplus</name>
    <name type="common">Cattle tick</name>
    <name type="synonym">Boophilus microplus</name>
    <dbReference type="NCBI Taxonomy" id="6941"/>
    <lineage>
        <taxon>Eukaryota</taxon>
        <taxon>Metazoa</taxon>
        <taxon>Ecdysozoa</taxon>
        <taxon>Arthropoda</taxon>
        <taxon>Chelicerata</taxon>
        <taxon>Arachnida</taxon>
        <taxon>Acari</taxon>
        <taxon>Parasitiformes</taxon>
        <taxon>Ixodida</taxon>
        <taxon>Ixodoidea</taxon>
        <taxon>Ixodidae</taxon>
        <taxon>Rhipicephalinae</taxon>
        <taxon>Rhipicephalus</taxon>
        <taxon>Boophilus</taxon>
    </lineage>
</organism>
<dbReference type="Proteomes" id="UP000821866">
    <property type="component" value="Chromosome 8"/>
</dbReference>
<dbReference type="EMBL" id="JABSTU010000010">
    <property type="protein sequence ID" value="KAH8019920.1"/>
    <property type="molecule type" value="Genomic_DNA"/>
</dbReference>
<accession>A0A9J6DCX3</accession>
<evidence type="ECO:0000313" key="1">
    <source>
        <dbReference type="EMBL" id="KAH8019920.1"/>
    </source>
</evidence>
<comment type="caution">
    <text evidence="1">The sequence shown here is derived from an EMBL/GenBank/DDBJ whole genome shotgun (WGS) entry which is preliminary data.</text>
</comment>
<dbReference type="AlphaFoldDB" id="A0A9J6DCX3"/>
<name>A0A9J6DCX3_RHIMP</name>
<gene>
    <name evidence="1" type="ORF">HPB51_023562</name>
</gene>
<keyword evidence="2" id="KW-1185">Reference proteome</keyword>
<reference evidence="1" key="2">
    <citation type="submission" date="2021-09" db="EMBL/GenBank/DDBJ databases">
        <authorList>
            <person name="Jia N."/>
            <person name="Wang J."/>
            <person name="Shi W."/>
            <person name="Du L."/>
            <person name="Sun Y."/>
            <person name="Zhan W."/>
            <person name="Jiang J."/>
            <person name="Wang Q."/>
            <person name="Zhang B."/>
            <person name="Ji P."/>
            <person name="Sakyi L.B."/>
            <person name="Cui X."/>
            <person name="Yuan T."/>
            <person name="Jiang B."/>
            <person name="Yang W."/>
            <person name="Lam T.T.-Y."/>
            <person name="Chang Q."/>
            <person name="Ding S."/>
            <person name="Wang X."/>
            <person name="Zhu J."/>
            <person name="Ruan X."/>
            <person name="Zhao L."/>
            <person name="Wei J."/>
            <person name="Que T."/>
            <person name="Du C."/>
            <person name="Cheng J."/>
            <person name="Dai P."/>
            <person name="Han X."/>
            <person name="Huang E."/>
            <person name="Gao Y."/>
            <person name="Liu J."/>
            <person name="Shao H."/>
            <person name="Ye R."/>
            <person name="Li L."/>
            <person name="Wei W."/>
            <person name="Wang X."/>
            <person name="Wang C."/>
            <person name="Huo Q."/>
            <person name="Li W."/>
            <person name="Guo W."/>
            <person name="Chen H."/>
            <person name="Chen S."/>
            <person name="Zhou L."/>
            <person name="Zhou L."/>
            <person name="Ni X."/>
            <person name="Tian J."/>
            <person name="Zhou Y."/>
            <person name="Sheng Y."/>
            <person name="Liu T."/>
            <person name="Pan Y."/>
            <person name="Xia L."/>
            <person name="Li J."/>
            <person name="Zhao F."/>
            <person name="Cao W."/>
        </authorList>
    </citation>
    <scope>NUCLEOTIDE SEQUENCE</scope>
    <source>
        <strain evidence="1">Rmic-2018</strain>
        <tissue evidence="1">Larvae</tissue>
    </source>
</reference>
<protein>
    <submittedName>
        <fullName evidence="1">Uncharacterized protein</fullName>
    </submittedName>
</protein>
<reference evidence="1" key="1">
    <citation type="journal article" date="2020" name="Cell">
        <title>Large-Scale Comparative Analyses of Tick Genomes Elucidate Their Genetic Diversity and Vector Capacities.</title>
        <authorList>
            <consortium name="Tick Genome and Microbiome Consortium (TIGMIC)"/>
            <person name="Jia N."/>
            <person name="Wang J."/>
            <person name="Shi W."/>
            <person name="Du L."/>
            <person name="Sun Y."/>
            <person name="Zhan W."/>
            <person name="Jiang J.F."/>
            <person name="Wang Q."/>
            <person name="Zhang B."/>
            <person name="Ji P."/>
            <person name="Bell-Sakyi L."/>
            <person name="Cui X.M."/>
            <person name="Yuan T.T."/>
            <person name="Jiang B.G."/>
            <person name="Yang W.F."/>
            <person name="Lam T.T."/>
            <person name="Chang Q.C."/>
            <person name="Ding S.J."/>
            <person name="Wang X.J."/>
            <person name="Zhu J.G."/>
            <person name="Ruan X.D."/>
            <person name="Zhao L."/>
            <person name="Wei J.T."/>
            <person name="Ye R.Z."/>
            <person name="Que T.C."/>
            <person name="Du C.H."/>
            <person name="Zhou Y.H."/>
            <person name="Cheng J.X."/>
            <person name="Dai P.F."/>
            <person name="Guo W.B."/>
            <person name="Han X.H."/>
            <person name="Huang E.J."/>
            <person name="Li L.F."/>
            <person name="Wei W."/>
            <person name="Gao Y.C."/>
            <person name="Liu J.Z."/>
            <person name="Shao H.Z."/>
            <person name="Wang X."/>
            <person name="Wang C.C."/>
            <person name="Yang T.C."/>
            <person name="Huo Q.B."/>
            <person name="Li W."/>
            <person name="Chen H.Y."/>
            <person name="Chen S.E."/>
            <person name="Zhou L.G."/>
            <person name="Ni X.B."/>
            <person name="Tian J.H."/>
            <person name="Sheng Y."/>
            <person name="Liu T."/>
            <person name="Pan Y.S."/>
            <person name="Xia L.Y."/>
            <person name="Li J."/>
            <person name="Zhao F."/>
            <person name="Cao W.C."/>
        </authorList>
    </citation>
    <scope>NUCLEOTIDE SEQUENCE</scope>
    <source>
        <strain evidence="1">Rmic-2018</strain>
    </source>
</reference>
<proteinExistence type="predicted"/>
<evidence type="ECO:0000313" key="2">
    <source>
        <dbReference type="Proteomes" id="UP000821866"/>
    </source>
</evidence>